<accession>A0ABM8WXW2</accession>
<protein>
    <recommendedName>
        <fullName evidence="4">DUF2635 domain-containing protein</fullName>
    </recommendedName>
</protein>
<dbReference type="Proteomes" id="UP000721236">
    <property type="component" value="Unassembled WGS sequence"/>
</dbReference>
<name>A0ABM8WXW2_9BURK</name>
<gene>
    <name evidence="2" type="ORF">LMG21510_01961</name>
</gene>
<evidence type="ECO:0000256" key="1">
    <source>
        <dbReference type="SAM" id="MobiDB-lite"/>
    </source>
</evidence>
<feature type="region of interest" description="Disordered" evidence="1">
    <location>
        <begin position="1"/>
        <end position="25"/>
    </location>
</feature>
<evidence type="ECO:0000313" key="3">
    <source>
        <dbReference type="Proteomes" id="UP000721236"/>
    </source>
</evidence>
<dbReference type="Pfam" id="PF10948">
    <property type="entry name" value="DUF2635"/>
    <property type="match status" value="1"/>
</dbReference>
<dbReference type="InterPro" id="IPR024400">
    <property type="entry name" value="DUF2635"/>
</dbReference>
<proteinExistence type="predicted"/>
<dbReference type="RefSeq" id="WP_224041411.1">
    <property type="nucleotide sequence ID" value="NZ_CAJZAH010000002.1"/>
</dbReference>
<reference evidence="2 3" key="1">
    <citation type="submission" date="2021-08" db="EMBL/GenBank/DDBJ databases">
        <authorList>
            <person name="Peeters C."/>
        </authorList>
    </citation>
    <scope>NUCLEOTIDE SEQUENCE [LARGE SCALE GENOMIC DNA]</scope>
    <source>
        <strain evidence="2 3">LMG 21510</strain>
    </source>
</reference>
<comment type="caution">
    <text evidence="2">The sequence shown here is derived from an EMBL/GenBank/DDBJ whole genome shotgun (WGS) entry which is preliminary data.</text>
</comment>
<dbReference type="EMBL" id="CAJZAH010000002">
    <property type="protein sequence ID" value="CAG9172398.1"/>
    <property type="molecule type" value="Genomic_DNA"/>
</dbReference>
<keyword evidence="3" id="KW-1185">Reference proteome</keyword>
<evidence type="ECO:0000313" key="2">
    <source>
        <dbReference type="EMBL" id="CAG9172398.1"/>
    </source>
</evidence>
<sequence>MHVKPASGREVPDPEKGGYLPAEGRAVEPSQYWLRRLRDGDVVEVQPGIADLDEPAPAKKGAKQ</sequence>
<evidence type="ECO:0008006" key="4">
    <source>
        <dbReference type="Google" id="ProtNLM"/>
    </source>
</evidence>
<organism evidence="2 3">
    <name type="scientific">Cupriavidus respiraculi</name>
    <dbReference type="NCBI Taxonomy" id="195930"/>
    <lineage>
        <taxon>Bacteria</taxon>
        <taxon>Pseudomonadati</taxon>
        <taxon>Pseudomonadota</taxon>
        <taxon>Betaproteobacteria</taxon>
        <taxon>Burkholderiales</taxon>
        <taxon>Burkholderiaceae</taxon>
        <taxon>Cupriavidus</taxon>
    </lineage>
</organism>